<evidence type="ECO:0000256" key="3">
    <source>
        <dbReference type="ARBA" id="ARBA00023125"/>
    </source>
</evidence>
<keyword evidence="1" id="KW-0597">Phosphoprotein</keyword>
<dbReference type="PRINTS" id="PR00038">
    <property type="entry name" value="HTHLUXR"/>
</dbReference>
<keyword evidence="4" id="KW-0804">Transcription</keyword>
<dbReference type="PROSITE" id="PS50043">
    <property type="entry name" value="HTH_LUXR_2"/>
    <property type="match status" value="1"/>
</dbReference>
<dbReference type="Gene3D" id="3.40.50.2300">
    <property type="match status" value="1"/>
</dbReference>
<gene>
    <name evidence="8" type="ORF">H6G68_21270</name>
</gene>
<dbReference type="SUPFAM" id="SSF52172">
    <property type="entry name" value="CheY-like"/>
    <property type="match status" value="1"/>
</dbReference>
<dbReference type="PANTHER" id="PTHR43214:SF24">
    <property type="entry name" value="TRANSCRIPTIONAL REGULATORY PROTEIN NARL-RELATED"/>
    <property type="match status" value="1"/>
</dbReference>
<evidence type="ECO:0000313" key="8">
    <source>
        <dbReference type="EMBL" id="MBD2694247.1"/>
    </source>
</evidence>
<comment type="caution">
    <text evidence="5">Lacks conserved residue(s) required for the propagation of feature annotation.</text>
</comment>
<evidence type="ECO:0000313" key="9">
    <source>
        <dbReference type="Proteomes" id="UP000660381"/>
    </source>
</evidence>
<evidence type="ECO:0000259" key="7">
    <source>
        <dbReference type="PROSITE" id="PS50110"/>
    </source>
</evidence>
<evidence type="ECO:0000256" key="2">
    <source>
        <dbReference type="ARBA" id="ARBA00023015"/>
    </source>
</evidence>
<dbReference type="RefSeq" id="WP_015364281.1">
    <property type="nucleotide sequence ID" value="NZ_JACJTQ010000042.1"/>
</dbReference>
<dbReference type="SMART" id="SM00448">
    <property type="entry name" value="REC"/>
    <property type="match status" value="1"/>
</dbReference>
<keyword evidence="3" id="KW-0238">DNA-binding</keyword>
<dbReference type="InterPro" id="IPR058245">
    <property type="entry name" value="NreC/VraR/RcsB-like_REC"/>
</dbReference>
<dbReference type="InterPro" id="IPR011006">
    <property type="entry name" value="CheY-like_superfamily"/>
</dbReference>
<dbReference type="InterPro" id="IPR016032">
    <property type="entry name" value="Sig_transdc_resp-reg_C-effctor"/>
</dbReference>
<dbReference type="PANTHER" id="PTHR43214">
    <property type="entry name" value="TWO-COMPONENT RESPONSE REGULATOR"/>
    <property type="match status" value="1"/>
</dbReference>
<dbReference type="Pfam" id="PF00196">
    <property type="entry name" value="GerE"/>
    <property type="match status" value="1"/>
</dbReference>
<dbReference type="CDD" id="cd17535">
    <property type="entry name" value="REC_NarL-like"/>
    <property type="match status" value="1"/>
</dbReference>
<accession>A0ABR8J799</accession>
<dbReference type="InterPro" id="IPR001789">
    <property type="entry name" value="Sig_transdc_resp-reg_receiver"/>
</dbReference>
<dbReference type="Pfam" id="PF00072">
    <property type="entry name" value="Response_reg"/>
    <property type="match status" value="1"/>
</dbReference>
<dbReference type="SMART" id="SM00421">
    <property type="entry name" value="HTH_LUXR"/>
    <property type="match status" value="1"/>
</dbReference>
<keyword evidence="9" id="KW-1185">Reference proteome</keyword>
<organism evidence="8 9">
    <name type="scientific">Anabaena catenula FACHB-362</name>
    <dbReference type="NCBI Taxonomy" id="2692877"/>
    <lineage>
        <taxon>Bacteria</taxon>
        <taxon>Bacillati</taxon>
        <taxon>Cyanobacteriota</taxon>
        <taxon>Cyanophyceae</taxon>
        <taxon>Nostocales</taxon>
        <taxon>Nostocaceae</taxon>
        <taxon>Anabaena</taxon>
    </lineage>
</organism>
<feature type="domain" description="HTH luxR-type" evidence="6">
    <location>
        <begin position="152"/>
        <end position="217"/>
    </location>
</feature>
<keyword evidence="2" id="KW-0805">Transcription regulation</keyword>
<evidence type="ECO:0000256" key="5">
    <source>
        <dbReference type="PROSITE-ProRule" id="PRU00169"/>
    </source>
</evidence>
<evidence type="ECO:0000256" key="4">
    <source>
        <dbReference type="ARBA" id="ARBA00023163"/>
    </source>
</evidence>
<sequence>MIKTVIIDDHELSRYGINVLLTAAHDIEICGEAETASEGLKLIKTYTPHIALVNLHLQDDSGIEVVKRIKQVSSITKIVIFNAQAMEDSVREAFAAGTDSYCTRTIAKEKLAEAIYVTHKGGNWLDSAIAKILIQNLQLQQLVVTPSLKIKRVCRQYSLSSRELEILQMIAIGDRNNQIANKLFLSVGTVRSHVHRILTKLDCQNRAQAATKAIVEGLIDSPETNQISLTA</sequence>
<dbReference type="EMBL" id="JACJTQ010000042">
    <property type="protein sequence ID" value="MBD2694247.1"/>
    <property type="molecule type" value="Genomic_DNA"/>
</dbReference>
<evidence type="ECO:0000256" key="1">
    <source>
        <dbReference type="ARBA" id="ARBA00022553"/>
    </source>
</evidence>
<dbReference type="InterPro" id="IPR039420">
    <property type="entry name" value="WalR-like"/>
</dbReference>
<dbReference type="InterPro" id="IPR000792">
    <property type="entry name" value="Tscrpt_reg_LuxR_C"/>
</dbReference>
<evidence type="ECO:0000259" key="6">
    <source>
        <dbReference type="PROSITE" id="PS50043"/>
    </source>
</evidence>
<dbReference type="PROSITE" id="PS50110">
    <property type="entry name" value="RESPONSE_REGULATORY"/>
    <property type="match status" value="1"/>
</dbReference>
<dbReference type="PROSITE" id="PS00622">
    <property type="entry name" value="HTH_LUXR_1"/>
    <property type="match status" value="1"/>
</dbReference>
<dbReference type="SUPFAM" id="SSF46894">
    <property type="entry name" value="C-terminal effector domain of the bipartite response regulators"/>
    <property type="match status" value="1"/>
</dbReference>
<name>A0ABR8J799_9NOST</name>
<dbReference type="CDD" id="cd06170">
    <property type="entry name" value="LuxR_C_like"/>
    <property type="match status" value="1"/>
</dbReference>
<comment type="caution">
    <text evidence="8">The sequence shown here is derived from an EMBL/GenBank/DDBJ whole genome shotgun (WGS) entry which is preliminary data.</text>
</comment>
<proteinExistence type="predicted"/>
<dbReference type="Proteomes" id="UP000660381">
    <property type="component" value="Unassembled WGS sequence"/>
</dbReference>
<protein>
    <submittedName>
        <fullName evidence="8">Response regulator transcription factor</fullName>
    </submittedName>
</protein>
<reference evidence="8 9" key="1">
    <citation type="journal article" date="2020" name="ISME J.">
        <title>Comparative genomics reveals insights into cyanobacterial evolution and habitat adaptation.</title>
        <authorList>
            <person name="Chen M.Y."/>
            <person name="Teng W.K."/>
            <person name="Zhao L."/>
            <person name="Hu C.X."/>
            <person name="Zhou Y.K."/>
            <person name="Han B.P."/>
            <person name="Song L.R."/>
            <person name="Shu W.S."/>
        </authorList>
    </citation>
    <scope>NUCLEOTIDE SEQUENCE [LARGE SCALE GENOMIC DNA]</scope>
    <source>
        <strain evidence="8 9">FACHB-362</strain>
    </source>
</reference>
<feature type="domain" description="Response regulatory" evidence="7">
    <location>
        <begin position="3"/>
        <end position="119"/>
    </location>
</feature>